<dbReference type="OrthoDB" id="517831at2"/>
<feature type="domain" description="G" evidence="3">
    <location>
        <begin position="38"/>
        <end position="174"/>
    </location>
</feature>
<evidence type="ECO:0000259" key="3">
    <source>
        <dbReference type="Pfam" id="PF01926"/>
    </source>
</evidence>
<dbReference type="GO" id="GO:0002098">
    <property type="term" value="P:tRNA wobble uridine modification"/>
    <property type="evidence" value="ECO:0007669"/>
    <property type="project" value="TreeGrafter"/>
</dbReference>
<dbReference type="Gene3D" id="3.40.50.300">
    <property type="entry name" value="P-loop containing nucleotide triphosphate hydrolases"/>
    <property type="match status" value="1"/>
</dbReference>
<dbReference type="GO" id="GO:0005525">
    <property type="term" value="F:GTP binding"/>
    <property type="evidence" value="ECO:0007669"/>
    <property type="project" value="UniProtKB-KW"/>
</dbReference>
<keyword evidence="1" id="KW-0547">Nucleotide-binding</keyword>
<dbReference type="GO" id="GO:0005829">
    <property type="term" value="C:cytosol"/>
    <property type="evidence" value="ECO:0007669"/>
    <property type="project" value="TreeGrafter"/>
</dbReference>
<dbReference type="RefSeq" id="WP_095721374.1">
    <property type="nucleotide sequence ID" value="NZ_NTFS01000071.1"/>
</dbReference>
<evidence type="ECO:0000256" key="2">
    <source>
        <dbReference type="ARBA" id="ARBA00023134"/>
    </source>
</evidence>
<keyword evidence="5" id="KW-1185">Reference proteome</keyword>
<sequence>MNIQADILELLSQFSQLPQEKAEKLRHWLSQTFSYEPKVGILGKTGVGKSSLCNALFGKDTAKVADVESCTRKPQEIDLFGKDTAKVTDVGSCTRISQEILGNIKLVDMPGIGESIERDREYKDLYSKHLPEFDLVLWVLKADDKTFSSDEEFYHNIVKPHLEQGKPFIIALNQVDKVEPYKEWDMENCLPGKQQQINIDAKSKHVAERFGIDITAVVPVSANENYNLITLVETITYALPKDKKVTFVNSLKDENRSEKAKEEAKRGVFEAIGEFLGDRFMGKEGKDFGKMVGKIVDENSTLGKVVNSIAKMFFSWW</sequence>
<comment type="caution">
    <text evidence="4">The sequence shown here is derived from an EMBL/GenBank/DDBJ whole genome shotgun (WGS) entry which is preliminary data.</text>
</comment>
<dbReference type="Proteomes" id="UP000218238">
    <property type="component" value="Unassembled WGS sequence"/>
</dbReference>
<proteinExistence type="predicted"/>
<organism evidence="4 5">
    <name type="scientific">Brunnivagina elsteri CCALA 953</name>
    <dbReference type="NCBI Taxonomy" id="987040"/>
    <lineage>
        <taxon>Bacteria</taxon>
        <taxon>Bacillati</taxon>
        <taxon>Cyanobacteriota</taxon>
        <taxon>Cyanophyceae</taxon>
        <taxon>Nostocales</taxon>
        <taxon>Calotrichaceae</taxon>
        <taxon>Brunnivagina</taxon>
    </lineage>
</organism>
<dbReference type="PANTHER" id="PTHR42714:SF2">
    <property type="entry name" value="TRNA MODIFICATION GTPASE GTPBP3, MITOCHONDRIAL"/>
    <property type="match status" value="1"/>
</dbReference>
<protein>
    <submittedName>
        <fullName evidence="4">GTP-binding protein</fullName>
    </submittedName>
</protein>
<dbReference type="GO" id="GO:0030488">
    <property type="term" value="P:tRNA methylation"/>
    <property type="evidence" value="ECO:0007669"/>
    <property type="project" value="TreeGrafter"/>
</dbReference>
<dbReference type="AlphaFoldDB" id="A0A2A2TKL6"/>
<reference evidence="4 5" key="1">
    <citation type="submission" date="2017-08" db="EMBL/GenBank/DDBJ databases">
        <title>Draft genome sequence of filamentous cyanobacterium Calothrix elsteri CCALA 953.</title>
        <authorList>
            <person name="Gagunashvili A.N."/>
            <person name="Elster J."/>
            <person name="Andresson O.S."/>
        </authorList>
    </citation>
    <scope>NUCLEOTIDE SEQUENCE [LARGE SCALE GENOMIC DNA]</scope>
    <source>
        <strain evidence="4 5">CCALA 953</strain>
    </source>
</reference>
<name>A0A2A2TKL6_9CYAN</name>
<dbReference type="NCBIfam" id="TIGR00231">
    <property type="entry name" value="small_GTP"/>
    <property type="match status" value="1"/>
</dbReference>
<gene>
    <name evidence="4" type="ORF">CK510_08950</name>
</gene>
<dbReference type="InterPro" id="IPR005225">
    <property type="entry name" value="Small_GTP-bd"/>
</dbReference>
<dbReference type="EMBL" id="NTFS01000071">
    <property type="protein sequence ID" value="PAX57200.1"/>
    <property type="molecule type" value="Genomic_DNA"/>
</dbReference>
<evidence type="ECO:0000313" key="4">
    <source>
        <dbReference type="EMBL" id="PAX57200.1"/>
    </source>
</evidence>
<dbReference type="InterPro" id="IPR006073">
    <property type="entry name" value="GTP-bd"/>
</dbReference>
<dbReference type="SUPFAM" id="SSF52540">
    <property type="entry name" value="P-loop containing nucleoside triphosphate hydrolases"/>
    <property type="match status" value="1"/>
</dbReference>
<dbReference type="PANTHER" id="PTHR42714">
    <property type="entry name" value="TRNA MODIFICATION GTPASE GTPBP3"/>
    <property type="match status" value="1"/>
</dbReference>
<dbReference type="InterPro" id="IPR027417">
    <property type="entry name" value="P-loop_NTPase"/>
</dbReference>
<accession>A0A2A2TKL6</accession>
<keyword evidence="2" id="KW-0342">GTP-binding</keyword>
<evidence type="ECO:0000313" key="5">
    <source>
        <dbReference type="Proteomes" id="UP000218238"/>
    </source>
</evidence>
<evidence type="ECO:0000256" key="1">
    <source>
        <dbReference type="ARBA" id="ARBA00022741"/>
    </source>
</evidence>
<dbReference type="Pfam" id="PF01926">
    <property type="entry name" value="MMR_HSR1"/>
    <property type="match status" value="1"/>
</dbReference>